<protein>
    <submittedName>
        <fullName evidence="1">Receptor-like protein kinase ANXUR2</fullName>
    </submittedName>
</protein>
<organism evidence="1 2">
    <name type="scientific">Trifolium pratense</name>
    <name type="common">Red clover</name>
    <dbReference type="NCBI Taxonomy" id="57577"/>
    <lineage>
        <taxon>Eukaryota</taxon>
        <taxon>Viridiplantae</taxon>
        <taxon>Streptophyta</taxon>
        <taxon>Embryophyta</taxon>
        <taxon>Tracheophyta</taxon>
        <taxon>Spermatophyta</taxon>
        <taxon>Magnoliopsida</taxon>
        <taxon>eudicotyledons</taxon>
        <taxon>Gunneridae</taxon>
        <taxon>Pentapetalae</taxon>
        <taxon>rosids</taxon>
        <taxon>fabids</taxon>
        <taxon>Fabales</taxon>
        <taxon>Fabaceae</taxon>
        <taxon>Papilionoideae</taxon>
        <taxon>50 kb inversion clade</taxon>
        <taxon>NPAAA clade</taxon>
        <taxon>Hologalegina</taxon>
        <taxon>IRL clade</taxon>
        <taxon>Trifolieae</taxon>
        <taxon>Trifolium</taxon>
    </lineage>
</organism>
<evidence type="ECO:0000313" key="1">
    <source>
        <dbReference type="EMBL" id="PNX65199.1"/>
    </source>
</evidence>
<dbReference type="EMBL" id="ASHM01095091">
    <property type="protein sequence ID" value="PNX65199.1"/>
    <property type="molecule type" value="Genomic_DNA"/>
</dbReference>
<reference evidence="1 2" key="2">
    <citation type="journal article" date="2017" name="Front. Plant Sci.">
        <title>Gene Classification and Mining of Molecular Markers Useful in Red Clover (Trifolium pratense) Breeding.</title>
        <authorList>
            <person name="Istvanek J."/>
            <person name="Dluhosova J."/>
            <person name="Dluhos P."/>
            <person name="Patkova L."/>
            <person name="Nedelnik J."/>
            <person name="Repkova J."/>
        </authorList>
    </citation>
    <scope>NUCLEOTIDE SEQUENCE [LARGE SCALE GENOMIC DNA]</scope>
    <source>
        <strain evidence="2">cv. Tatra</strain>
        <tissue evidence="1">Young leaves</tissue>
    </source>
</reference>
<gene>
    <name evidence="1" type="ORF">L195_g054421</name>
</gene>
<dbReference type="PANTHER" id="PTHR36617:SF5">
    <property type="entry name" value="OS05G0421675 PROTEIN"/>
    <property type="match status" value="1"/>
</dbReference>
<proteinExistence type="predicted"/>
<accession>A0A2K3KG19</accession>
<name>A0A2K3KG19_TRIPR</name>
<keyword evidence="1" id="KW-0418">Kinase</keyword>
<dbReference type="GO" id="GO:0016301">
    <property type="term" value="F:kinase activity"/>
    <property type="evidence" value="ECO:0007669"/>
    <property type="project" value="UniProtKB-KW"/>
</dbReference>
<dbReference type="PANTHER" id="PTHR36617">
    <property type="entry name" value="PROTEIN, PUTATIVE-RELATED"/>
    <property type="match status" value="1"/>
</dbReference>
<dbReference type="AlphaFoldDB" id="A0A2K3KG19"/>
<keyword evidence="1" id="KW-0808">Transferase</keyword>
<keyword evidence="1" id="KW-0675">Receptor</keyword>
<sequence length="117" mass="13475">PWLDETPLCERFGRLYVLSETKSFTVAEMFTLGWGLDGAAWVWRRLLRAWEEEMLGECQSLLSNMSLQAHITDRWQWQPDPDIGPFEGLHLCVALIAGQVAYKVKPDFSRHSVFCST</sequence>
<feature type="non-terminal residue" evidence="1">
    <location>
        <position position="1"/>
    </location>
</feature>
<dbReference type="Proteomes" id="UP000236291">
    <property type="component" value="Unassembled WGS sequence"/>
</dbReference>
<comment type="caution">
    <text evidence="1">The sequence shown here is derived from an EMBL/GenBank/DDBJ whole genome shotgun (WGS) entry which is preliminary data.</text>
</comment>
<reference evidence="1 2" key="1">
    <citation type="journal article" date="2014" name="Am. J. Bot.">
        <title>Genome assembly and annotation for red clover (Trifolium pratense; Fabaceae).</title>
        <authorList>
            <person name="Istvanek J."/>
            <person name="Jaros M."/>
            <person name="Krenek A."/>
            <person name="Repkova J."/>
        </authorList>
    </citation>
    <scope>NUCLEOTIDE SEQUENCE [LARGE SCALE GENOMIC DNA]</scope>
    <source>
        <strain evidence="2">cv. Tatra</strain>
        <tissue evidence="1">Young leaves</tissue>
    </source>
</reference>
<feature type="non-terminal residue" evidence="1">
    <location>
        <position position="117"/>
    </location>
</feature>
<evidence type="ECO:0000313" key="2">
    <source>
        <dbReference type="Proteomes" id="UP000236291"/>
    </source>
</evidence>